<dbReference type="InterPro" id="IPR005665">
    <property type="entry name" value="SecF_bac"/>
</dbReference>
<feature type="transmembrane region" description="Helical" evidence="13">
    <location>
        <begin position="188"/>
        <end position="208"/>
    </location>
</feature>
<comment type="subunit">
    <text evidence="13">Forms a complex with SecD. Part of the essential Sec protein translocation apparatus which comprises SecA, SecYEG and auxiliary proteins SecDF. Other proteins may also be involved.</text>
</comment>
<reference evidence="14 15" key="1">
    <citation type="journal article" date="2015" name="MBio">
        <title>Genome-Resolved Metagenomic Analysis Reveals Roles for Candidate Phyla and Other Microbial Community Members in Biogeochemical Transformations in Oil Reservoirs.</title>
        <authorList>
            <person name="Hu P."/>
            <person name="Tom L."/>
            <person name="Singh A."/>
            <person name="Thomas B.C."/>
            <person name="Baker B.J."/>
            <person name="Piceno Y.M."/>
            <person name="Andersen G.L."/>
            <person name="Banfield J.F."/>
        </authorList>
    </citation>
    <scope>NUCLEOTIDE SEQUENCE [LARGE SCALE GENOMIC DNA]</scope>
    <source>
        <strain evidence="14">46_26</strain>
    </source>
</reference>
<comment type="caution">
    <text evidence="14">The sequence shown here is derived from an EMBL/GenBank/DDBJ whole genome shotgun (WGS) entry which is preliminary data.</text>
</comment>
<dbReference type="PANTHER" id="PTHR30081:SF8">
    <property type="entry name" value="PROTEIN TRANSLOCASE SUBUNIT SECF"/>
    <property type="match status" value="1"/>
</dbReference>
<dbReference type="PRINTS" id="PR01755">
    <property type="entry name" value="SECFTRNLCASE"/>
</dbReference>
<dbReference type="GO" id="GO:0006605">
    <property type="term" value="P:protein targeting"/>
    <property type="evidence" value="ECO:0007669"/>
    <property type="project" value="UniProtKB-UniRule"/>
</dbReference>
<dbReference type="Pfam" id="PF02355">
    <property type="entry name" value="SecD_SecF_C"/>
    <property type="match status" value="1"/>
</dbReference>
<keyword evidence="6 13" id="KW-0653">Protein transport</keyword>
<dbReference type="Gene3D" id="1.20.1640.10">
    <property type="entry name" value="Multidrug efflux transporter AcrB transmembrane domain"/>
    <property type="match status" value="1"/>
</dbReference>
<feature type="transmembrane region" description="Helical" evidence="13">
    <location>
        <begin position="161"/>
        <end position="182"/>
    </location>
</feature>
<comment type="subcellular location">
    <subcellularLocation>
        <location evidence="1 13">Cell membrane</location>
        <topology evidence="1 13">Multi-pass membrane protein</topology>
    </subcellularLocation>
</comment>
<dbReference type="PANTHER" id="PTHR30081">
    <property type="entry name" value="PROTEIN-EXPORT MEMBRANE PROTEIN SEC"/>
    <property type="match status" value="1"/>
</dbReference>
<dbReference type="HAMAP" id="MF_01464_B">
    <property type="entry name" value="SecF_B"/>
    <property type="match status" value="1"/>
</dbReference>
<dbReference type="InterPro" id="IPR022813">
    <property type="entry name" value="SecD/SecF_arch_bac"/>
</dbReference>
<comment type="similarity">
    <text evidence="13">Belongs to the SecD/SecF family. SecF subfamily.</text>
</comment>
<comment type="similarity">
    <text evidence="11">In the C-terminal section; belongs to the SecD/SecF family. SecF subfamily.</text>
</comment>
<gene>
    <name evidence="13" type="primary">secF</name>
    <name evidence="14" type="ORF">XD57_0367</name>
</gene>
<feature type="transmembrane region" description="Helical" evidence="13">
    <location>
        <begin position="12"/>
        <end position="31"/>
    </location>
</feature>
<keyword evidence="5 13" id="KW-0812">Transmembrane</keyword>
<evidence type="ECO:0000256" key="9">
    <source>
        <dbReference type="ARBA" id="ARBA00023136"/>
    </source>
</evidence>
<dbReference type="FunFam" id="1.20.1640.10:FF:000024">
    <property type="entry name" value="Multifunctional fusion protein"/>
    <property type="match status" value="1"/>
</dbReference>
<keyword evidence="4" id="KW-0997">Cell inner membrane</keyword>
<evidence type="ECO:0000256" key="1">
    <source>
        <dbReference type="ARBA" id="ARBA00004651"/>
    </source>
</evidence>
<evidence type="ECO:0000256" key="11">
    <source>
        <dbReference type="ARBA" id="ARBA00060856"/>
    </source>
</evidence>
<dbReference type="GO" id="GO:0005886">
    <property type="term" value="C:plasma membrane"/>
    <property type="evidence" value="ECO:0007669"/>
    <property type="project" value="UniProtKB-SubCell"/>
</dbReference>
<dbReference type="SUPFAM" id="SSF82866">
    <property type="entry name" value="Multidrug efflux transporter AcrB transmembrane domain"/>
    <property type="match status" value="1"/>
</dbReference>
<dbReference type="AlphaFoldDB" id="A0A101ERH4"/>
<evidence type="ECO:0000256" key="3">
    <source>
        <dbReference type="ARBA" id="ARBA00022475"/>
    </source>
</evidence>
<dbReference type="Proteomes" id="UP000058636">
    <property type="component" value="Unassembled WGS sequence"/>
</dbReference>
<comment type="function">
    <text evidence="10 13">Part of the Sec protein translocase complex. Interacts with the SecYEG preprotein conducting channel. SecDF uses the proton motive force (PMF) to complete protein translocation after the ATP-dependent function of SecA.</text>
</comment>
<keyword evidence="8 13" id="KW-0811">Translocation</keyword>
<evidence type="ECO:0000256" key="13">
    <source>
        <dbReference type="HAMAP-Rule" id="MF_01464"/>
    </source>
</evidence>
<proteinExistence type="inferred from homology"/>
<dbReference type="GO" id="GO:0015450">
    <property type="term" value="F:protein-transporting ATPase activity"/>
    <property type="evidence" value="ECO:0007669"/>
    <property type="project" value="InterPro"/>
</dbReference>
<evidence type="ECO:0000256" key="5">
    <source>
        <dbReference type="ARBA" id="ARBA00022692"/>
    </source>
</evidence>
<evidence type="ECO:0000313" key="15">
    <source>
        <dbReference type="Proteomes" id="UP000058636"/>
    </source>
</evidence>
<dbReference type="PROSITE" id="PS50156">
    <property type="entry name" value="SSD"/>
    <property type="match status" value="1"/>
</dbReference>
<evidence type="ECO:0000256" key="6">
    <source>
        <dbReference type="ARBA" id="ARBA00022927"/>
    </source>
</evidence>
<dbReference type="InterPro" id="IPR055344">
    <property type="entry name" value="SecD_SecF_C_bact"/>
</dbReference>
<dbReference type="Pfam" id="PF07549">
    <property type="entry name" value="Sec_GG"/>
    <property type="match status" value="1"/>
</dbReference>
<keyword evidence="2 13" id="KW-0813">Transport</keyword>
<evidence type="ECO:0000256" key="10">
    <source>
        <dbReference type="ARBA" id="ARBA00059018"/>
    </source>
</evidence>
<protein>
    <recommendedName>
        <fullName evidence="13">Protein-export membrane protein SecF</fullName>
    </recommendedName>
</protein>
<feature type="transmembrane region" description="Helical" evidence="13">
    <location>
        <begin position="136"/>
        <end position="154"/>
    </location>
</feature>
<keyword evidence="3 13" id="KW-1003">Cell membrane</keyword>
<dbReference type="InterPro" id="IPR022645">
    <property type="entry name" value="SecD/SecF_bac"/>
</dbReference>
<dbReference type="EMBL" id="LGFG01000017">
    <property type="protein sequence ID" value="KUK23549.1"/>
    <property type="molecule type" value="Genomic_DNA"/>
</dbReference>
<evidence type="ECO:0000256" key="8">
    <source>
        <dbReference type="ARBA" id="ARBA00023010"/>
    </source>
</evidence>
<feature type="transmembrane region" description="Helical" evidence="13">
    <location>
        <begin position="240"/>
        <end position="258"/>
    </location>
</feature>
<dbReference type="InterPro" id="IPR048634">
    <property type="entry name" value="SecD_SecF_C"/>
</dbReference>
<evidence type="ECO:0000256" key="12">
    <source>
        <dbReference type="ARBA" id="ARBA00061053"/>
    </source>
</evidence>
<dbReference type="GO" id="GO:0043952">
    <property type="term" value="P:protein transport by the Sec complex"/>
    <property type="evidence" value="ECO:0007669"/>
    <property type="project" value="UniProtKB-UniRule"/>
</dbReference>
<comment type="similarity">
    <text evidence="12">In the N-terminal section; belongs to the SecD/SecF family. SecD subfamily.</text>
</comment>
<dbReference type="InterPro" id="IPR000731">
    <property type="entry name" value="SSD"/>
</dbReference>
<evidence type="ECO:0000313" key="14">
    <source>
        <dbReference type="EMBL" id="KUK23549.1"/>
    </source>
</evidence>
<dbReference type="NCBIfam" id="TIGR00916">
    <property type="entry name" value="2A0604s01"/>
    <property type="match status" value="1"/>
</dbReference>
<keyword evidence="7 13" id="KW-1133">Transmembrane helix</keyword>
<dbReference type="InterPro" id="IPR022646">
    <property type="entry name" value="SecD/SecF_CS"/>
</dbReference>
<dbReference type="NCBIfam" id="TIGR00966">
    <property type="entry name" value="transloc_SecF"/>
    <property type="match status" value="1"/>
</dbReference>
<dbReference type="RefSeq" id="WP_334099968.1">
    <property type="nucleotide sequence ID" value="NZ_DAITJQ010000001.1"/>
</dbReference>
<feature type="transmembrane region" description="Helical" evidence="13">
    <location>
        <begin position="264"/>
        <end position="288"/>
    </location>
</feature>
<accession>A0A101ERH4</accession>
<evidence type="ECO:0000256" key="7">
    <source>
        <dbReference type="ARBA" id="ARBA00022989"/>
    </source>
</evidence>
<sequence length="293" mass="32587">MRKEIDFMGKSKIFITISLILIAVSIVSIFTRGFNFGVEFTGGSEIIVRFEDKQVTESDIRTAISQISEEFAKARIVAVRSAGDPSNVQKYSIIVPKTYEPDEKQKIQEEAEKLLSGKVVSFNEISGTAAEEIRRGTWTAILVALVVLLIYITIRFRFIFGVAAVVALIHDVLITMGFFSLFGYEINVAAVAAFLTLLGYSLNDTIVLSDRIRENMKKYRGRNMVNIVNMSINQVLARTINTSLTTFFVVFVLLLFAGNAVKPFAFGMTVGTIVGTYSSLYIASPIIVKWTKQ</sequence>
<name>A0A101ERH4_9THEM</name>
<evidence type="ECO:0000256" key="4">
    <source>
        <dbReference type="ARBA" id="ARBA00022519"/>
    </source>
</evidence>
<evidence type="ECO:0000256" key="2">
    <source>
        <dbReference type="ARBA" id="ARBA00022448"/>
    </source>
</evidence>
<organism evidence="14 15">
    <name type="scientific">Thermotoga petrophila</name>
    <dbReference type="NCBI Taxonomy" id="93929"/>
    <lineage>
        <taxon>Bacteria</taxon>
        <taxon>Thermotogati</taxon>
        <taxon>Thermotogota</taxon>
        <taxon>Thermotogae</taxon>
        <taxon>Thermotogales</taxon>
        <taxon>Thermotogaceae</taxon>
        <taxon>Thermotoga</taxon>
    </lineage>
</organism>
<dbReference type="GO" id="GO:0065002">
    <property type="term" value="P:intracellular protein transmembrane transport"/>
    <property type="evidence" value="ECO:0007669"/>
    <property type="project" value="UniProtKB-UniRule"/>
</dbReference>
<keyword evidence="9 13" id="KW-0472">Membrane</keyword>
<dbReference type="PATRIC" id="fig|93930.3.peg.1150"/>